<feature type="compositionally biased region" description="Polar residues" evidence="2">
    <location>
        <begin position="267"/>
        <end position="277"/>
    </location>
</feature>
<evidence type="ECO:0000313" key="5">
    <source>
        <dbReference type="Proteomes" id="UP000288429"/>
    </source>
</evidence>
<feature type="domain" description="GIT Spa2 homology (SHD)" evidence="3">
    <location>
        <begin position="115"/>
        <end position="145"/>
    </location>
</feature>
<dbReference type="Pfam" id="PF08518">
    <property type="entry name" value="GIT_SHD"/>
    <property type="match status" value="2"/>
</dbReference>
<feature type="region of interest" description="Disordered" evidence="2">
    <location>
        <begin position="693"/>
        <end position="722"/>
    </location>
</feature>
<dbReference type="AlphaFoldDB" id="A0A428SW78"/>
<dbReference type="PANTHER" id="PTHR21601:SF0">
    <property type="entry name" value="PROTEIN SPA2-RELATED"/>
    <property type="match status" value="1"/>
</dbReference>
<dbReference type="GO" id="GO:0005078">
    <property type="term" value="F:MAP-kinase scaffold activity"/>
    <property type="evidence" value="ECO:0007669"/>
    <property type="project" value="TreeGrafter"/>
</dbReference>
<keyword evidence="5" id="KW-1185">Reference proteome</keyword>
<evidence type="ECO:0000313" key="4">
    <source>
        <dbReference type="EMBL" id="RSL94043.1"/>
    </source>
</evidence>
<evidence type="ECO:0000259" key="3">
    <source>
        <dbReference type="SMART" id="SM00555"/>
    </source>
</evidence>
<feature type="region of interest" description="Disordered" evidence="2">
    <location>
        <begin position="211"/>
        <end position="233"/>
    </location>
</feature>
<protein>
    <recommendedName>
        <fullName evidence="3">GIT Spa2 homology (SHD) domain-containing protein</fullName>
    </recommendedName>
</protein>
<dbReference type="InterPro" id="IPR013724">
    <property type="entry name" value="GIT_SHD"/>
</dbReference>
<evidence type="ECO:0000256" key="2">
    <source>
        <dbReference type="SAM" id="MobiDB-lite"/>
    </source>
</evidence>
<dbReference type="InterPro" id="IPR039892">
    <property type="entry name" value="Spa2/Sph1"/>
</dbReference>
<comment type="caution">
    <text evidence="4">The sequence shown here is derived from an EMBL/GenBank/DDBJ whole genome shotgun (WGS) entry which is preliminary data.</text>
</comment>
<accession>A0A428SW78</accession>
<feature type="compositionally biased region" description="Polar residues" evidence="2">
    <location>
        <begin position="211"/>
        <end position="225"/>
    </location>
</feature>
<sequence length="722" mass="80339">MSVSERRNAPVPVVLLSGTKFSVSRCQPHGRYSRRNSNLASVPNAAASNNYTGILGSPAAPRHNGGPSSSASSTITTDVHAPYDLDEIILNEQYLAFRVVLDTRDPKYKQQLNKPNPKLLRLTPTQLYQLSTDVFDELIRRQAPSSPNGRPAFLLPNNAFSSTRNQTRQRLSAVGSPRFRDLLADVAYEIKRRIPHLARAYLEQTENRMSSTQGDLVNPQSSTPFNKFGPRRHMREPTQAPYMMVPRRTEVYGFPLPQSAPNLPRSAGTNGDYSPTAKQPDRDNSSVLKWLSKVEEHDNSENESDGFSIEQAVSSWGSAGSAGSSVAKKIHNKLTEEYKSQLRQLSDKHRSMNDDMKNRGGEINGILGEEHSRATTDNLEKQEWDDMQLDLENKLAEAQTLNDSMRQQLQQIQEDHDVEMERLRNEVASARTKAQEAQRVAAQNAAAQQISTGDIEPVELDFFLEQANGRLGHSLLEQQQEQRQAMKEIRAEIKEFLRETRALSQQSRLVYERQAEELGQTTKRLGQEVHEWTIRYVCAKEQLRSTCASSVELGPEHKGIKLDRGKGFVDTHGLVKNIHVIEFQTAIDKLLYKARTHDSGSVIDAVKSVVASVRRITHDAKVSRRDGEDSALQAKLRGEVSPATNSLIRASMNCAAGAGLYPLSLLNAAASRLTGAIVDLLLLVEVQTTPAKDLEGKDGTAKLQRPSLTAGGQDNDHRELIH</sequence>
<organism evidence="4 5">
    <name type="scientific">Fusarium ambrosium</name>
    <dbReference type="NCBI Taxonomy" id="131363"/>
    <lineage>
        <taxon>Eukaryota</taxon>
        <taxon>Fungi</taxon>
        <taxon>Dikarya</taxon>
        <taxon>Ascomycota</taxon>
        <taxon>Pezizomycotina</taxon>
        <taxon>Sordariomycetes</taxon>
        <taxon>Hypocreomycetidae</taxon>
        <taxon>Hypocreales</taxon>
        <taxon>Nectriaceae</taxon>
        <taxon>Fusarium</taxon>
        <taxon>Fusarium solani species complex</taxon>
    </lineage>
</organism>
<feature type="compositionally biased region" description="Polar residues" evidence="2">
    <location>
        <begin position="66"/>
        <end position="75"/>
    </location>
</feature>
<reference evidence="4 5" key="1">
    <citation type="submission" date="2017-06" db="EMBL/GenBank/DDBJ databases">
        <title>Cmopartive genomic analysis of Ambrosia Fusariam Clade fungi.</title>
        <authorList>
            <person name="Stajich J.E."/>
            <person name="Carrillo J."/>
            <person name="Kijimoto T."/>
            <person name="Eskalen A."/>
            <person name="O'Donnell K."/>
            <person name="Kasson M."/>
        </authorList>
    </citation>
    <scope>NUCLEOTIDE SEQUENCE [LARGE SCALE GENOMIC DNA]</scope>
    <source>
        <strain evidence="4 5">NRRL 20438</strain>
    </source>
</reference>
<feature type="non-terminal residue" evidence="4">
    <location>
        <position position="722"/>
    </location>
</feature>
<keyword evidence="1" id="KW-0175">Coiled coil</keyword>
<evidence type="ECO:0000256" key="1">
    <source>
        <dbReference type="SAM" id="Coils"/>
    </source>
</evidence>
<feature type="region of interest" description="Disordered" evidence="2">
    <location>
        <begin position="253"/>
        <end position="284"/>
    </location>
</feature>
<proteinExistence type="predicted"/>
<dbReference type="PANTHER" id="PTHR21601">
    <property type="entry name" value="SPA2 PROTEIN"/>
    <property type="match status" value="1"/>
</dbReference>
<feature type="coiled-coil region" evidence="1">
    <location>
        <begin position="388"/>
        <end position="440"/>
    </location>
</feature>
<feature type="coiled-coil region" evidence="1">
    <location>
        <begin position="475"/>
        <end position="506"/>
    </location>
</feature>
<dbReference type="EMBL" id="NIZV01000329">
    <property type="protein sequence ID" value="RSL94043.1"/>
    <property type="molecule type" value="Genomic_DNA"/>
</dbReference>
<dbReference type="Proteomes" id="UP000288429">
    <property type="component" value="Unassembled WGS sequence"/>
</dbReference>
<dbReference type="InterPro" id="IPR056439">
    <property type="entry name" value="VBS_C3G9"/>
</dbReference>
<feature type="domain" description="GIT Spa2 homology (SHD)" evidence="3">
    <location>
        <begin position="167"/>
        <end position="197"/>
    </location>
</feature>
<feature type="region of interest" description="Disordered" evidence="2">
    <location>
        <begin position="53"/>
        <end position="75"/>
    </location>
</feature>
<name>A0A428SW78_9HYPO</name>
<dbReference type="SMART" id="SM00555">
    <property type="entry name" value="GIT"/>
    <property type="match status" value="2"/>
</dbReference>
<gene>
    <name evidence="4" type="ORF">CDV31_014457</name>
</gene>
<dbReference type="Pfam" id="PF23742">
    <property type="entry name" value="VBS_C3G9"/>
    <property type="match status" value="1"/>
</dbReference>